<keyword evidence="3" id="KW-1185">Reference proteome</keyword>
<name>A0A3R6VKS4_9STRA</name>
<accession>A0A3R6VKS4</accession>
<protein>
    <submittedName>
        <fullName evidence="2">Uncharacterized protein</fullName>
    </submittedName>
</protein>
<reference evidence="2 3" key="1">
    <citation type="submission" date="2018-08" db="EMBL/GenBank/DDBJ databases">
        <title>Aphanomyces genome sequencing and annotation.</title>
        <authorList>
            <person name="Minardi D."/>
            <person name="Oidtmann B."/>
            <person name="Van Der Giezen M."/>
            <person name="Studholme D.J."/>
        </authorList>
    </citation>
    <scope>NUCLEOTIDE SEQUENCE [LARGE SCALE GENOMIC DNA]</scope>
    <source>
        <strain evidence="2 3">NJM0002</strain>
    </source>
</reference>
<keyword evidence="1" id="KW-0472">Membrane</keyword>
<dbReference type="Proteomes" id="UP000285060">
    <property type="component" value="Unassembled WGS sequence"/>
</dbReference>
<keyword evidence="1" id="KW-1133">Transmembrane helix</keyword>
<dbReference type="AlphaFoldDB" id="A0A3R6VKS4"/>
<feature type="transmembrane region" description="Helical" evidence="1">
    <location>
        <begin position="340"/>
        <end position="361"/>
    </location>
</feature>
<gene>
    <name evidence="2" type="ORF">DYB32_005570</name>
</gene>
<evidence type="ECO:0000256" key="1">
    <source>
        <dbReference type="SAM" id="Phobius"/>
    </source>
</evidence>
<dbReference type="EMBL" id="QUSY01000501">
    <property type="protein sequence ID" value="RHY28956.1"/>
    <property type="molecule type" value="Genomic_DNA"/>
</dbReference>
<comment type="caution">
    <text evidence="2">The sequence shown here is derived from an EMBL/GenBank/DDBJ whole genome shotgun (WGS) entry which is preliminary data.</text>
</comment>
<keyword evidence="1" id="KW-0812">Transmembrane</keyword>
<sequence length="391" mass="42057">MCSIFDSLGGMVGTPVLRGMAMLPCLEIVANSIDAIQVDAYAAWAHELLAWTQTIVGTGETDAFTFTLHNATVRYESTPLATSTRPSCAAASQLVPPNQKVVKAMHALMKRGNATADVDTIAFEMQREMQTVPPNILDCFQSNQSAHVARGVWDDLIVRCANDSVEFHARGSLYNVDKSESKQAQVQVDWWGKDRAIKSAATVAASSSGGAADFTGKGRQVATDRLHQSMQKCLADKRGMLTVQSIFGGGWSVQVPNESTIVASYATAFELVVAHAGNNASDTWVRSMADATATALYRAGHACHAPSVGGGCYQNPPRASQHVGMSLEATWKTLSYHQFLVVYSGAIVFGVLVLLSAATLASTQRRHGYTAIPDPIEVDYDSYSSDDNDYY</sequence>
<organism evidence="2 3">
    <name type="scientific">Aphanomyces invadans</name>
    <dbReference type="NCBI Taxonomy" id="157072"/>
    <lineage>
        <taxon>Eukaryota</taxon>
        <taxon>Sar</taxon>
        <taxon>Stramenopiles</taxon>
        <taxon>Oomycota</taxon>
        <taxon>Saprolegniomycetes</taxon>
        <taxon>Saprolegniales</taxon>
        <taxon>Verrucalvaceae</taxon>
        <taxon>Aphanomyces</taxon>
    </lineage>
</organism>
<evidence type="ECO:0000313" key="3">
    <source>
        <dbReference type="Proteomes" id="UP000285060"/>
    </source>
</evidence>
<proteinExistence type="predicted"/>
<evidence type="ECO:0000313" key="2">
    <source>
        <dbReference type="EMBL" id="RHY28956.1"/>
    </source>
</evidence>
<dbReference type="VEuPathDB" id="FungiDB:H310_03691"/>